<evidence type="ECO:0008006" key="9">
    <source>
        <dbReference type="Google" id="ProtNLM"/>
    </source>
</evidence>
<evidence type="ECO:0000256" key="5">
    <source>
        <dbReference type="ARBA" id="ARBA00023136"/>
    </source>
</evidence>
<keyword evidence="4 6" id="KW-1133">Transmembrane helix</keyword>
<reference evidence="7 8" key="1">
    <citation type="submission" date="2022-05" db="EMBL/GenBank/DDBJ databases">
        <authorList>
            <consortium name="Genoscope - CEA"/>
            <person name="William W."/>
        </authorList>
    </citation>
    <scope>NUCLEOTIDE SEQUENCE [LARGE SCALE GENOMIC DNA]</scope>
</reference>
<accession>A0ABN8QNX0</accession>
<name>A0ABN8QNX0_9CNID</name>
<feature type="transmembrane region" description="Helical" evidence="6">
    <location>
        <begin position="6"/>
        <end position="32"/>
    </location>
</feature>
<dbReference type="PROSITE" id="PS00237">
    <property type="entry name" value="G_PROTEIN_RECEP_F1_1"/>
    <property type="match status" value="1"/>
</dbReference>
<dbReference type="Proteomes" id="UP001159427">
    <property type="component" value="Unassembled WGS sequence"/>
</dbReference>
<keyword evidence="2" id="KW-1003">Cell membrane</keyword>
<evidence type="ECO:0000256" key="3">
    <source>
        <dbReference type="ARBA" id="ARBA00022692"/>
    </source>
</evidence>
<dbReference type="InterPro" id="IPR000276">
    <property type="entry name" value="GPCR_Rhodpsn"/>
</dbReference>
<protein>
    <recommendedName>
        <fullName evidence="9">G-protein coupled receptors family 1 profile domain-containing protein</fullName>
    </recommendedName>
</protein>
<gene>
    <name evidence="7" type="ORF">PEVE_00006350</name>
</gene>
<comment type="subcellular location">
    <subcellularLocation>
        <location evidence="1">Cell membrane</location>
        <topology evidence="1">Multi-pass membrane protein</topology>
    </subcellularLocation>
</comment>
<proteinExistence type="predicted"/>
<dbReference type="SUPFAM" id="SSF81321">
    <property type="entry name" value="Family A G protein-coupled receptor-like"/>
    <property type="match status" value="1"/>
</dbReference>
<sequence length="113" mass="12503">MAAQISFLINIIINVVICPFTVLLNVLVIMAVKRRPRLQRNSNILLACLAATDTATGAGSRVLDFHNSSLRALFVCSSLHLMLVTFERFTAIKFTMHYNAVVTKDKLKVVVAV</sequence>
<comment type="caution">
    <text evidence="7">The sequence shown here is derived from an EMBL/GenBank/DDBJ whole genome shotgun (WGS) entry which is preliminary data.</text>
</comment>
<keyword evidence="3 6" id="KW-0812">Transmembrane</keyword>
<feature type="non-terminal residue" evidence="7">
    <location>
        <position position="113"/>
    </location>
</feature>
<dbReference type="Gene3D" id="1.20.1070.10">
    <property type="entry name" value="Rhodopsin 7-helix transmembrane proteins"/>
    <property type="match status" value="1"/>
</dbReference>
<evidence type="ECO:0000256" key="2">
    <source>
        <dbReference type="ARBA" id="ARBA00022475"/>
    </source>
</evidence>
<evidence type="ECO:0000256" key="1">
    <source>
        <dbReference type="ARBA" id="ARBA00004651"/>
    </source>
</evidence>
<evidence type="ECO:0000256" key="6">
    <source>
        <dbReference type="SAM" id="Phobius"/>
    </source>
</evidence>
<evidence type="ECO:0000256" key="4">
    <source>
        <dbReference type="ARBA" id="ARBA00022989"/>
    </source>
</evidence>
<dbReference type="PANTHER" id="PTHR22750">
    <property type="entry name" value="G-PROTEIN COUPLED RECEPTOR"/>
    <property type="match status" value="1"/>
</dbReference>
<dbReference type="CDD" id="cd00637">
    <property type="entry name" value="7tm_classA_rhodopsin-like"/>
    <property type="match status" value="1"/>
</dbReference>
<dbReference type="EMBL" id="CALNXI010001408">
    <property type="protein sequence ID" value="CAH3168045.1"/>
    <property type="molecule type" value="Genomic_DNA"/>
</dbReference>
<organism evidence="7 8">
    <name type="scientific">Porites evermanni</name>
    <dbReference type="NCBI Taxonomy" id="104178"/>
    <lineage>
        <taxon>Eukaryota</taxon>
        <taxon>Metazoa</taxon>
        <taxon>Cnidaria</taxon>
        <taxon>Anthozoa</taxon>
        <taxon>Hexacorallia</taxon>
        <taxon>Scleractinia</taxon>
        <taxon>Fungiina</taxon>
        <taxon>Poritidae</taxon>
        <taxon>Porites</taxon>
    </lineage>
</organism>
<keyword evidence="5 6" id="KW-0472">Membrane</keyword>
<evidence type="ECO:0000313" key="7">
    <source>
        <dbReference type="EMBL" id="CAH3168045.1"/>
    </source>
</evidence>
<evidence type="ECO:0000313" key="8">
    <source>
        <dbReference type="Proteomes" id="UP001159427"/>
    </source>
</evidence>
<keyword evidence="8" id="KW-1185">Reference proteome</keyword>